<protein>
    <submittedName>
        <fullName evidence="5">Energy-coupling factor transporter ATPase</fullName>
    </submittedName>
</protein>
<dbReference type="NCBIfam" id="NF010167">
    <property type="entry name" value="PRK13648.1"/>
    <property type="match status" value="2"/>
</dbReference>
<keyword evidence="6" id="KW-1185">Reference proteome</keyword>
<proteinExistence type="predicted"/>
<dbReference type="PROSITE" id="PS50893">
    <property type="entry name" value="ABC_TRANSPORTER_2"/>
    <property type="match status" value="2"/>
</dbReference>
<evidence type="ECO:0000256" key="3">
    <source>
        <dbReference type="ARBA" id="ARBA00022840"/>
    </source>
</evidence>
<name>A0ABZ1CBW2_9BACT</name>
<dbReference type="Gene3D" id="3.40.50.300">
    <property type="entry name" value="P-loop containing nucleotide triphosphate hydrolases"/>
    <property type="match status" value="2"/>
</dbReference>
<dbReference type="InterPro" id="IPR003593">
    <property type="entry name" value="AAA+_ATPase"/>
</dbReference>
<reference evidence="5 6" key="1">
    <citation type="submission" date="2021-08" db="EMBL/GenBank/DDBJ databases">
        <authorList>
            <person name="Zhang D."/>
            <person name="Zhang A."/>
            <person name="Wang L."/>
        </authorList>
    </citation>
    <scope>NUCLEOTIDE SEQUENCE [LARGE SCALE GENOMIC DNA]</scope>
    <source>
        <strain evidence="5 6">WL0086</strain>
    </source>
</reference>
<dbReference type="PROSITE" id="PS00211">
    <property type="entry name" value="ABC_TRANSPORTER_1"/>
    <property type="match status" value="2"/>
</dbReference>
<dbReference type="InterPro" id="IPR003439">
    <property type="entry name" value="ABC_transporter-like_ATP-bd"/>
</dbReference>
<dbReference type="RefSeq" id="WP_221033124.1">
    <property type="nucleotide sequence ID" value="NZ_CP139781.1"/>
</dbReference>
<dbReference type="Pfam" id="PF00005">
    <property type="entry name" value="ABC_tran"/>
    <property type="match status" value="2"/>
</dbReference>
<dbReference type="SMART" id="SM00382">
    <property type="entry name" value="AAA"/>
    <property type="match status" value="2"/>
</dbReference>
<evidence type="ECO:0000256" key="1">
    <source>
        <dbReference type="ARBA" id="ARBA00022448"/>
    </source>
</evidence>
<dbReference type="CDD" id="cd03225">
    <property type="entry name" value="ABC_cobalt_CbiO_domain1"/>
    <property type="match status" value="2"/>
</dbReference>
<dbReference type="InterPro" id="IPR027417">
    <property type="entry name" value="P-loop_NTPase"/>
</dbReference>
<dbReference type="InterPro" id="IPR017871">
    <property type="entry name" value="ABC_transporter-like_CS"/>
</dbReference>
<feature type="domain" description="ABC transporter" evidence="4">
    <location>
        <begin position="15"/>
        <end position="255"/>
    </location>
</feature>
<dbReference type="SUPFAM" id="SSF52540">
    <property type="entry name" value="P-loop containing nucleoside triphosphate hydrolases"/>
    <property type="match status" value="2"/>
</dbReference>
<dbReference type="PANTHER" id="PTHR43553">
    <property type="entry name" value="HEAVY METAL TRANSPORTER"/>
    <property type="match status" value="1"/>
</dbReference>
<organism evidence="5 6">
    <name type="scientific">Actomonas aquatica</name>
    <dbReference type="NCBI Taxonomy" id="2866162"/>
    <lineage>
        <taxon>Bacteria</taxon>
        <taxon>Pseudomonadati</taxon>
        <taxon>Verrucomicrobiota</taxon>
        <taxon>Opitutia</taxon>
        <taxon>Opitutales</taxon>
        <taxon>Opitutaceae</taxon>
        <taxon>Actomonas</taxon>
    </lineage>
</organism>
<evidence type="ECO:0000313" key="5">
    <source>
        <dbReference type="EMBL" id="WRQ88880.1"/>
    </source>
</evidence>
<feature type="domain" description="ABC transporter" evidence="4">
    <location>
        <begin position="313"/>
        <end position="546"/>
    </location>
</feature>
<dbReference type="InterPro" id="IPR050095">
    <property type="entry name" value="ECF_ABC_transporter_ATP-bd"/>
</dbReference>
<dbReference type="PANTHER" id="PTHR43553:SF21">
    <property type="entry name" value="ABC TRANSPORTER ATP-BINDING PROTEIN MA_1418-RELATED"/>
    <property type="match status" value="1"/>
</dbReference>
<keyword evidence="3" id="KW-0067">ATP-binding</keyword>
<evidence type="ECO:0000259" key="4">
    <source>
        <dbReference type="PROSITE" id="PS50893"/>
    </source>
</evidence>
<accession>A0ABZ1CBW2</accession>
<dbReference type="Proteomes" id="UP000738431">
    <property type="component" value="Chromosome"/>
</dbReference>
<keyword evidence="1" id="KW-0813">Transport</keyword>
<evidence type="ECO:0000256" key="2">
    <source>
        <dbReference type="ARBA" id="ARBA00022741"/>
    </source>
</evidence>
<evidence type="ECO:0000313" key="6">
    <source>
        <dbReference type="Proteomes" id="UP000738431"/>
    </source>
</evidence>
<sequence length="580" mass="62081">MTHPTSSTSPAAPLVCCEQVSYAYPTSPGPVLRDLNLEIAPGEIVGLLGPSGAGKSTLCLAMVGIVPQFYGGRFFGKLTVSGQDTIDTPIHTLSRTVGLVLQDPSSQLVTATVENEVAFALENAALPPDEIRARITWALDAVRLGDFAAKHPHELSGGQQQRLALAAALALQPPLIVLDEPTSQLDPASTAEVFALVRELNASHGISFVIATHASEELAATAQRILVLEEGQLKADGPTAEILRDTALFDRLHLRPPEATSTFAHLRDAGLWPADQALPTTLPEAIAALPQLPPARSFDPPPPAPPNRGRPILALRNVTHTYPDGTTALNNITVEIPRGEYCLLIGQNGAGKSTLLQHFLNLLQPSSGEAQIDDVDLAQFNVAQLARRIGYVPQNPDRQLFNASVEAEVGFSLQSTDLDEAAKKARLEEALAAMNLTHLRHAHPFSLSKGDRARVVIAAVLTLDPEVLIFDEPTTGQDAAGARAILDLTRELHARGRTIVIVTHHLYLMPEYARRVLVLGQGQLLLDAPIREAYHAIETLRQTSVDPTQAVALAQASHPGNRALSPRELAATFQPVPADS</sequence>
<reference evidence="5 6" key="2">
    <citation type="submission" date="2023-12" db="EMBL/GenBank/DDBJ databases">
        <title>Description of an unclassified Opitutus bacterium of Verrucomicrobiota.</title>
        <authorList>
            <person name="Zhang D.-F."/>
        </authorList>
    </citation>
    <scope>NUCLEOTIDE SEQUENCE [LARGE SCALE GENOMIC DNA]</scope>
    <source>
        <strain evidence="5 6">WL0086</strain>
    </source>
</reference>
<keyword evidence="2" id="KW-0547">Nucleotide-binding</keyword>
<dbReference type="EMBL" id="CP139781">
    <property type="protein sequence ID" value="WRQ88880.1"/>
    <property type="molecule type" value="Genomic_DNA"/>
</dbReference>
<dbReference type="InterPro" id="IPR015856">
    <property type="entry name" value="ABC_transpr_CbiO/EcfA_su"/>
</dbReference>
<gene>
    <name evidence="5" type="ORF">K1X11_005645</name>
</gene>